<evidence type="ECO:0000313" key="3">
    <source>
        <dbReference type="EMBL" id="GGO99710.1"/>
    </source>
</evidence>
<feature type="transmembrane region" description="Helical" evidence="2">
    <location>
        <begin position="329"/>
        <end position="353"/>
    </location>
</feature>
<feature type="transmembrane region" description="Helical" evidence="2">
    <location>
        <begin position="52"/>
        <end position="74"/>
    </location>
</feature>
<feature type="transmembrane region" description="Helical" evidence="2">
    <location>
        <begin position="257"/>
        <end position="278"/>
    </location>
</feature>
<feature type="transmembrane region" description="Helical" evidence="2">
    <location>
        <begin position="28"/>
        <end position="45"/>
    </location>
</feature>
<dbReference type="RefSeq" id="WP_080463228.1">
    <property type="nucleotide sequence ID" value="NZ_BMNJ01000006.1"/>
</dbReference>
<feature type="transmembrane region" description="Helical" evidence="2">
    <location>
        <begin position="86"/>
        <end position="109"/>
    </location>
</feature>
<reference evidence="3" key="1">
    <citation type="journal article" date="2014" name="Int. J. Syst. Evol. Microbiol.">
        <title>Complete genome sequence of Corynebacterium casei LMG S-19264T (=DSM 44701T), isolated from a smear-ripened cheese.</title>
        <authorList>
            <consortium name="US DOE Joint Genome Institute (JGI-PGF)"/>
            <person name="Walter F."/>
            <person name="Albersmeier A."/>
            <person name="Kalinowski J."/>
            <person name="Ruckert C."/>
        </authorList>
    </citation>
    <scope>NUCLEOTIDE SEQUENCE</scope>
    <source>
        <strain evidence="3">CGMCC 4.7372</strain>
    </source>
</reference>
<dbReference type="OrthoDB" id="3253728at2"/>
<feature type="transmembrane region" description="Helical" evidence="2">
    <location>
        <begin position="365"/>
        <end position="391"/>
    </location>
</feature>
<name>A0A8H9HA81_9ACTO</name>
<feature type="compositionally biased region" description="Low complexity" evidence="1">
    <location>
        <begin position="433"/>
        <end position="475"/>
    </location>
</feature>
<gene>
    <name evidence="3" type="ORF">GCM10011612_17640</name>
</gene>
<feature type="transmembrane region" description="Helical" evidence="2">
    <location>
        <begin position="130"/>
        <end position="147"/>
    </location>
</feature>
<comment type="caution">
    <text evidence="3">The sequence shown here is derived from an EMBL/GenBank/DDBJ whole genome shotgun (WGS) entry which is preliminary data.</text>
</comment>
<dbReference type="KEGG" id="actp:B6G06_01170"/>
<organism evidence="3 4">
    <name type="scientific">Actinomyces gaoshouyii</name>
    <dbReference type="NCBI Taxonomy" id="1960083"/>
    <lineage>
        <taxon>Bacteria</taxon>
        <taxon>Bacillati</taxon>
        <taxon>Actinomycetota</taxon>
        <taxon>Actinomycetes</taxon>
        <taxon>Actinomycetales</taxon>
        <taxon>Actinomycetaceae</taxon>
        <taxon>Actinomyces</taxon>
    </lineage>
</organism>
<proteinExistence type="predicted"/>
<sequence>MQMLLLAAIVLLSYPVIAMILWTVRRRPIVGARLVAVAIALMGIWMTVNVGLIIPPAAGVCILVCLALAADFSWRLTPGDLLICTGFALVAISLVAGASTNTVLGELILDAVPAYFAGRMLVERIGLRDFATTIATVWLIAAALGYFEALTRINPFVLIEFPTRAYAYWAEIQIRAGLPRIEGAFGHSIVFGVSMAAGIPMVAIARWPSWARIAGMAALVGVTLPSLSRAGILGAVIALILSLTILRTDLTPSWRSATLITLIAGTFVVAPVLLRVFAKAGDEQEGSAEYRGQLLILVKRLVLIGASPARTVRNGTVYWEGFRSIDDQVLLAALRYGWAPVIPFIIGALYVVLRVLGGRGNAAQVAIASMIPAFVSVAFITQLSTVVWVIAGASVAASAAEREGRADAAGLPQERWEPGEIDDGERAQAPLSADGGAVAGSPDGVPAPVAAPSAAVPGPGVPISSSADTSPISASRRAHHPG</sequence>
<reference evidence="3" key="2">
    <citation type="submission" date="2020-09" db="EMBL/GenBank/DDBJ databases">
        <authorList>
            <person name="Sun Q."/>
            <person name="Zhou Y."/>
        </authorList>
    </citation>
    <scope>NUCLEOTIDE SEQUENCE</scope>
    <source>
        <strain evidence="3">CGMCC 4.7372</strain>
    </source>
</reference>
<accession>A0A8H9HA81</accession>
<feature type="region of interest" description="Disordered" evidence="1">
    <location>
        <begin position="403"/>
        <end position="482"/>
    </location>
</feature>
<keyword evidence="2" id="KW-1133">Transmembrane helix</keyword>
<dbReference type="Proteomes" id="UP000614239">
    <property type="component" value="Unassembled WGS sequence"/>
</dbReference>
<evidence type="ECO:0000256" key="2">
    <source>
        <dbReference type="SAM" id="Phobius"/>
    </source>
</evidence>
<evidence type="ECO:0000256" key="1">
    <source>
        <dbReference type="SAM" id="MobiDB-lite"/>
    </source>
</evidence>
<protein>
    <submittedName>
        <fullName evidence="3">Uncharacterized protein</fullName>
    </submittedName>
</protein>
<dbReference type="AlphaFoldDB" id="A0A8H9HA81"/>
<keyword evidence="2" id="KW-0472">Membrane</keyword>
<feature type="transmembrane region" description="Helical" evidence="2">
    <location>
        <begin position="184"/>
        <end position="205"/>
    </location>
</feature>
<feature type="transmembrane region" description="Helical" evidence="2">
    <location>
        <begin position="217"/>
        <end position="245"/>
    </location>
</feature>
<keyword evidence="4" id="KW-1185">Reference proteome</keyword>
<evidence type="ECO:0000313" key="4">
    <source>
        <dbReference type="Proteomes" id="UP000614239"/>
    </source>
</evidence>
<dbReference type="EMBL" id="BMNJ01000006">
    <property type="protein sequence ID" value="GGO99710.1"/>
    <property type="molecule type" value="Genomic_DNA"/>
</dbReference>
<keyword evidence="2" id="KW-0812">Transmembrane</keyword>